<feature type="domain" description="TonB-dependent receptor-like beta-barrel" evidence="16">
    <location>
        <begin position="207"/>
        <end position="601"/>
    </location>
</feature>
<dbReference type="Pfam" id="PF07715">
    <property type="entry name" value="Plug"/>
    <property type="match status" value="1"/>
</dbReference>
<evidence type="ECO:0000256" key="4">
    <source>
        <dbReference type="ARBA" id="ARBA00022452"/>
    </source>
</evidence>
<dbReference type="EMBL" id="FOSP01000065">
    <property type="protein sequence ID" value="SFL34537.1"/>
    <property type="molecule type" value="Genomic_DNA"/>
</dbReference>
<feature type="signal peptide" evidence="15">
    <location>
        <begin position="1"/>
        <end position="22"/>
    </location>
</feature>
<evidence type="ECO:0000256" key="3">
    <source>
        <dbReference type="ARBA" id="ARBA00022448"/>
    </source>
</evidence>
<dbReference type="GO" id="GO:0006811">
    <property type="term" value="P:monoatomic ion transport"/>
    <property type="evidence" value="ECO:0007669"/>
    <property type="project" value="UniProtKB-KW"/>
</dbReference>
<evidence type="ECO:0000256" key="8">
    <source>
        <dbReference type="ARBA" id="ARBA00023077"/>
    </source>
</evidence>
<comment type="similarity">
    <text evidence="2 13 14">Belongs to the TonB-dependent receptor family.</text>
</comment>
<dbReference type="NCBIfam" id="TIGR01779">
    <property type="entry name" value="TonB-B12"/>
    <property type="match status" value="1"/>
</dbReference>
<evidence type="ECO:0000256" key="2">
    <source>
        <dbReference type="ARBA" id="ARBA00009810"/>
    </source>
</evidence>
<dbReference type="OrthoDB" id="183532at2"/>
<evidence type="ECO:0000259" key="17">
    <source>
        <dbReference type="Pfam" id="PF07715"/>
    </source>
</evidence>
<feature type="chain" id="PRO_5011756540" evidence="15">
    <location>
        <begin position="23"/>
        <end position="627"/>
    </location>
</feature>
<evidence type="ECO:0000256" key="13">
    <source>
        <dbReference type="PROSITE-ProRule" id="PRU01360"/>
    </source>
</evidence>
<evidence type="ECO:0000259" key="16">
    <source>
        <dbReference type="Pfam" id="PF00593"/>
    </source>
</evidence>
<evidence type="ECO:0000256" key="5">
    <source>
        <dbReference type="ARBA" id="ARBA00022692"/>
    </source>
</evidence>
<keyword evidence="7" id="KW-0406">Ion transport</keyword>
<keyword evidence="19" id="KW-1185">Reference proteome</keyword>
<dbReference type="PANTHER" id="PTHR30069:SF53">
    <property type="entry name" value="COLICIN I RECEPTOR-RELATED"/>
    <property type="match status" value="1"/>
</dbReference>
<proteinExistence type="inferred from homology"/>
<dbReference type="GO" id="GO:0046930">
    <property type="term" value="C:pore complex"/>
    <property type="evidence" value="ECO:0007669"/>
    <property type="project" value="UniProtKB-KW"/>
</dbReference>
<evidence type="ECO:0000256" key="12">
    <source>
        <dbReference type="ARBA" id="ARBA00023237"/>
    </source>
</evidence>
<dbReference type="AlphaFoldDB" id="A0A1I4GYT4"/>
<sequence>MQISRVSAIAVLWLSGTTAVTALAEAANRPDAQNHEDPIIVTATRTAQTADAALASVTVISREDIERRQARSVQDLLRGTHGIDVSNNGGPGKSTFMRMRGTESDHILVLIDGIKVGNATSGTTPFENIPIEQIERIEIVRGPRSSLYGSEAIGGVIQIFTRKGDGSGGLKPSFSFGGGSYGSLNGSVGLSGGGKQGWFNLTASGRGTEGFNACSGTASAGCFSGSPDPDRDGYRNVAGSARAGYRFKNGLEIDANFMQSEGKTEFDASDPFPGFISPNKSELVQQVFGGSAKYSPMEFWRFNLIAGRSRDNLDSLNGRVLTSRFNTMRDTISLLNDFTLHKHHLLTVGMDYQHDLVESTTAFTENSRSNWGVFGQYQTTIAKHDAQLSIRHDDNEQFGSRVTGGAGWGYAITNKVRLTANFGSAFKAPTFNELYFPISGNSNLDPEDSLSYEFGTRGKMDWGNWSLNVYETRIDDLIAYNIASNKIENINKARIRGLEATVSTQIKGWQFNGNLTFLDPTNRSSGTSKGNILPRRAEQSFRLDADRHFGKYRLGAMFLAEGERFDDLENTRKLDSYVKFDLRAEYELSKHWRLQGRIENLFNEHYETAAFFNQPGRNFFATLRYQP</sequence>
<dbReference type="Proteomes" id="UP000199533">
    <property type="component" value="Unassembled WGS sequence"/>
</dbReference>
<keyword evidence="3 13" id="KW-0813">Transport</keyword>
<keyword evidence="8 14" id="KW-0798">TonB box</keyword>
<dbReference type="GO" id="GO:0009279">
    <property type="term" value="C:cell outer membrane"/>
    <property type="evidence" value="ECO:0007669"/>
    <property type="project" value="UniProtKB-SubCell"/>
</dbReference>
<dbReference type="Gene3D" id="2.40.170.20">
    <property type="entry name" value="TonB-dependent receptor, beta-barrel domain"/>
    <property type="match status" value="1"/>
</dbReference>
<evidence type="ECO:0000313" key="18">
    <source>
        <dbReference type="EMBL" id="SFL34537.1"/>
    </source>
</evidence>
<dbReference type="InterPro" id="IPR036942">
    <property type="entry name" value="Beta-barrel_TonB_sf"/>
</dbReference>
<dbReference type="Gene3D" id="2.170.130.10">
    <property type="entry name" value="TonB-dependent receptor, plug domain"/>
    <property type="match status" value="1"/>
</dbReference>
<keyword evidence="10 13" id="KW-0472">Membrane</keyword>
<feature type="domain" description="TonB-dependent receptor plug" evidence="17">
    <location>
        <begin position="53"/>
        <end position="156"/>
    </location>
</feature>
<keyword evidence="11" id="KW-0675">Receptor</keyword>
<dbReference type="PROSITE" id="PS52016">
    <property type="entry name" value="TONB_DEPENDENT_REC_3"/>
    <property type="match status" value="1"/>
</dbReference>
<evidence type="ECO:0000256" key="6">
    <source>
        <dbReference type="ARBA" id="ARBA00022729"/>
    </source>
</evidence>
<reference evidence="19" key="1">
    <citation type="submission" date="2016-10" db="EMBL/GenBank/DDBJ databases">
        <authorList>
            <person name="Varghese N."/>
            <person name="Submissions S."/>
        </authorList>
    </citation>
    <scope>NUCLEOTIDE SEQUENCE [LARGE SCALE GENOMIC DNA]</scope>
    <source>
        <strain evidence="19">Nm69</strain>
    </source>
</reference>
<keyword evidence="5 13" id="KW-0812">Transmembrane</keyword>
<evidence type="ECO:0000313" key="19">
    <source>
        <dbReference type="Proteomes" id="UP000199533"/>
    </source>
</evidence>
<dbReference type="RefSeq" id="WP_090703489.1">
    <property type="nucleotide sequence ID" value="NZ_FOSP01000065.1"/>
</dbReference>
<gene>
    <name evidence="18" type="ORF">SAMN05216302_10652</name>
</gene>
<dbReference type="PANTHER" id="PTHR30069">
    <property type="entry name" value="TONB-DEPENDENT OUTER MEMBRANE RECEPTOR"/>
    <property type="match status" value="1"/>
</dbReference>
<organism evidence="18 19">
    <name type="scientific">Nitrosomonas aestuarii</name>
    <dbReference type="NCBI Taxonomy" id="52441"/>
    <lineage>
        <taxon>Bacteria</taxon>
        <taxon>Pseudomonadati</taxon>
        <taxon>Pseudomonadota</taxon>
        <taxon>Betaproteobacteria</taxon>
        <taxon>Nitrosomonadales</taxon>
        <taxon>Nitrosomonadaceae</taxon>
        <taxon>Nitrosomonas</taxon>
    </lineage>
</organism>
<evidence type="ECO:0000256" key="15">
    <source>
        <dbReference type="SAM" id="SignalP"/>
    </source>
</evidence>
<keyword evidence="4 13" id="KW-1134">Transmembrane beta strand</keyword>
<dbReference type="STRING" id="52441.SAMN05216302_10652"/>
<evidence type="ECO:0000256" key="9">
    <source>
        <dbReference type="ARBA" id="ARBA00023114"/>
    </source>
</evidence>
<evidence type="ECO:0000256" key="14">
    <source>
        <dbReference type="RuleBase" id="RU003357"/>
    </source>
</evidence>
<dbReference type="InterPro" id="IPR012910">
    <property type="entry name" value="Plug_dom"/>
</dbReference>
<evidence type="ECO:0000256" key="7">
    <source>
        <dbReference type="ARBA" id="ARBA00023065"/>
    </source>
</evidence>
<keyword evidence="6 15" id="KW-0732">Signal</keyword>
<evidence type="ECO:0000256" key="10">
    <source>
        <dbReference type="ARBA" id="ARBA00023136"/>
    </source>
</evidence>
<dbReference type="GO" id="GO:0015420">
    <property type="term" value="F:ABC-type vitamin B12 transporter activity"/>
    <property type="evidence" value="ECO:0007669"/>
    <property type="project" value="InterPro"/>
</dbReference>
<dbReference type="InterPro" id="IPR010101">
    <property type="entry name" value="B12_transptr_BtuB"/>
</dbReference>
<evidence type="ECO:0000256" key="11">
    <source>
        <dbReference type="ARBA" id="ARBA00023170"/>
    </source>
</evidence>
<name>A0A1I4GYT4_9PROT</name>
<keyword evidence="9" id="KW-0626">Porin</keyword>
<keyword evidence="12 13" id="KW-0998">Cell outer membrane</keyword>
<dbReference type="SUPFAM" id="SSF56935">
    <property type="entry name" value="Porins"/>
    <property type="match status" value="1"/>
</dbReference>
<comment type="subcellular location">
    <subcellularLocation>
        <location evidence="1 13">Cell outer membrane</location>
        <topology evidence="1 13">Multi-pass membrane protein</topology>
    </subcellularLocation>
</comment>
<protein>
    <submittedName>
        <fullName evidence="18">Vitamin B12 transporter</fullName>
    </submittedName>
</protein>
<dbReference type="GO" id="GO:0015288">
    <property type="term" value="F:porin activity"/>
    <property type="evidence" value="ECO:0007669"/>
    <property type="project" value="UniProtKB-KW"/>
</dbReference>
<dbReference type="InterPro" id="IPR039426">
    <property type="entry name" value="TonB-dep_rcpt-like"/>
</dbReference>
<dbReference type="InterPro" id="IPR000531">
    <property type="entry name" value="Beta-barrel_TonB"/>
</dbReference>
<dbReference type="Pfam" id="PF00593">
    <property type="entry name" value="TonB_dep_Rec_b-barrel"/>
    <property type="match status" value="1"/>
</dbReference>
<dbReference type="InterPro" id="IPR037066">
    <property type="entry name" value="Plug_dom_sf"/>
</dbReference>
<dbReference type="CDD" id="cd01347">
    <property type="entry name" value="ligand_gated_channel"/>
    <property type="match status" value="1"/>
</dbReference>
<evidence type="ECO:0000256" key="1">
    <source>
        <dbReference type="ARBA" id="ARBA00004571"/>
    </source>
</evidence>
<accession>A0A1I4GYT4</accession>